<dbReference type="SUPFAM" id="SSF53448">
    <property type="entry name" value="Nucleotide-diphospho-sugar transferases"/>
    <property type="match status" value="1"/>
</dbReference>
<dbReference type="OrthoDB" id="9805604at2"/>
<accession>A0A1I1DIF4</accession>
<name>A0A1I1DIF4_BREAD</name>
<dbReference type="EMBL" id="FOKY01000002">
    <property type="protein sequence ID" value="SFB74701.1"/>
    <property type="molecule type" value="Genomic_DNA"/>
</dbReference>
<gene>
    <name evidence="1" type="ORF">SAMN02745150_00570</name>
</gene>
<dbReference type="RefSeq" id="WP_092318423.1">
    <property type="nucleotide sequence ID" value="NZ_FOKY01000002.1"/>
</dbReference>
<dbReference type="STRING" id="34097.SAMN02745150_00570"/>
<dbReference type="InterPro" id="IPR003329">
    <property type="entry name" value="Cytidylyl_trans"/>
</dbReference>
<organism evidence="1 2">
    <name type="scientific">Brevinema andersonii</name>
    <dbReference type="NCBI Taxonomy" id="34097"/>
    <lineage>
        <taxon>Bacteria</taxon>
        <taxon>Pseudomonadati</taxon>
        <taxon>Spirochaetota</taxon>
        <taxon>Spirochaetia</taxon>
        <taxon>Brevinematales</taxon>
        <taxon>Brevinemataceae</taxon>
        <taxon>Brevinema</taxon>
    </lineage>
</organism>
<dbReference type="InterPro" id="IPR050793">
    <property type="entry name" value="CMP-NeuNAc_synthase"/>
</dbReference>
<dbReference type="CDD" id="cd02513">
    <property type="entry name" value="CMP-NeuAc_Synthase"/>
    <property type="match status" value="1"/>
</dbReference>
<reference evidence="2" key="1">
    <citation type="submission" date="2016-10" db="EMBL/GenBank/DDBJ databases">
        <authorList>
            <person name="Varghese N."/>
            <person name="Submissions S."/>
        </authorList>
    </citation>
    <scope>NUCLEOTIDE SEQUENCE [LARGE SCALE GENOMIC DNA]</scope>
    <source>
        <strain evidence="2">ATCC 43811</strain>
    </source>
</reference>
<dbReference type="PANTHER" id="PTHR21485">
    <property type="entry name" value="HAD SUPERFAMILY MEMBERS CMAS AND KDSC"/>
    <property type="match status" value="1"/>
</dbReference>
<sequence>MKNIAFLPLRGGSKSIILKNIKLLNGIPLAYYALDAAVACPYIEVVVVATDSDEIKTVIQEYASDKLLIIGRSELVSTDTSPTIDVLLEFAEQYSFETVTLIQATSPLVSPEDLMGGWALFQQGYDSVLSVTRQHRFIWDEQTRVPNYDLYNKPRRQDWKGILVENGAFYISSYNQIIGSKAVISGNIGLYEMAPETYVELDEPYDWIVMEQLIKNKN</sequence>
<dbReference type="GO" id="GO:0008781">
    <property type="term" value="F:N-acylneuraminate cytidylyltransferase activity"/>
    <property type="evidence" value="ECO:0007669"/>
    <property type="project" value="TreeGrafter"/>
</dbReference>
<evidence type="ECO:0000313" key="2">
    <source>
        <dbReference type="Proteomes" id="UP000240042"/>
    </source>
</evidence>
<dbReference type="Proteomes" id="UP000240042">
    <property type="component" value="Unassembled WGS sequence"/>
</dbReference>
<evidence type="ECO:0000313" key="1">
    <source>
        <dbReference type="EMBL" id="SFB74701.1"/>
    </source>
</evidence>
<protein>
    <submittedName>
        <fullName evidence="1">CMP-N-acetylneuraminic acid synthetase</fullName>
    </submittedName>
</protein>
<dbReference type="PANTHER" id="PTHR21485:SF3">
    <property type="entry name" value="N-ACYLNEURAMINATE CYTIDYLYLTRANSFERASE"/>
    <property type="match status" value="1"/>
</dbReference>
<dbReference type="Gene3D" id="3.90.550.10">
    <property type="entry name" value="Spore Coat Polysaccharide Biosynthesis Protein SpsA, Chain A"/>
    <property type="match status" value="1"/>
</dbReference>
<proteinExistence type="predicted"/>
<dbReference type="AlphaFoldDB" id="A0A1I1DIF4"/>
<dbReference type="Pfam" id="PF02348">
    <property type="entry name" value="CTP_transf_3"/>
    <property type="match status" value="1"/>
</dbReference>
<dbReference type="InterPro" id="IPR029044">
    <property type="entry name" value="Nucleotide-diphossugar_trans"/>
</dbReference>
<keyword evidence="2" id="KW-1185">Reference proteome</keyword>